<sequence length="86" mass="10220">MPVVFVERGFRFHFYSSEGDPREPVHIHVARRGVGDAKLWLYPEVTFAYNHGLDARTQRWISEQVGLRRQEIVSAWHEHFGTRDER</sequence>
<evidence type="ECO:0000313" key="1">
    <source>
        <dbReference type="EMBL" id="TPG10002.1"/>
    </source>
</evidence>
<keyword evidence="2" id="KW-1185">Reference proteome</keyword>
<dbReference type="Proteomes" id="UP000318413">
    <property type="component" value="Unassembled WGS sequence"/>
</dbReference>
<reference evidence="1 2" key="1">
    <citation type="journal article" date="2019" name="Environ. Microbiol.">
        <title>Species interactions and distinct microbial communities in high Arctic permafrost affected cryosols are associated with the CH4 and CO2 gas fluxes.</title>
        <authorList>
            <person name="Altshuler I."/>
            <person name="Hamel J."/>
            <person name="Turney S."/>
            <person name="Magnuson E."/>
            <person name="Levesque R."/>
            <person name="Greer C."/>
            <person name="Whyte L.G."/>
        </authorList>
    </citation>
    <scope>NUCLEOTIDE SEQUENCE [LARGE SCALE GENOMIC DNA]</scope>
    <source>
        <strain evidence="1 2">S5.1</strain>
    </source>
</reference>
<dbReference type="EMBL" id="RCZK01000012">
    <property type="protein sequence ID" value="TPG10002.1"/>
    <property type="molecule type" value="Genomic_DNA"/>
</dbReference>
<accession>A0A502CB83</accession>
<dbReference type="RefSeq" id="WP_140872424.1">
    <property type="nucleotide sequence ID" value="NZ_RCZK01000012.1"/>
</dbReference>
<dbReference type="OrthoDB" id="122670at2"/>
<protein>
    <submittedName>
        <fullName evidence="1">DUF4160 domain-containing protein</fullName>
    </submittedName>
</protein>
<dbReference type="Pfam" id="PF13711">
    <property type="entry name" value="DUF4160"/>
    <property type="match status" value="1"/>
</dbReference>
<comment type="caution">
    <text evidence="1">The sequence shown here is derived from an EMBL/GenBank/DDBJ whole genome shotgun (WGS) entry which is preliminary data.</text>
</comment>
<dbReference type="AlphaFoldDB" id="A0A502CB83"/>
<evidence type="ECO:0000313" key="2">
    <source>
        <dbReference type="Proteomes" id="UP000318413"/>
    </source>
</evidence>
<name>A0A502CB83_9SPHN</name>
<organism evidence="1 2">
    <name type="scientific">Sphingomonas oligophenolica</name>
    <dbReference type="NCBI Taxonomy" id="301154"/>
    <lineage>
        <taxon>Bacteria</taxon>
        <taxon>Pseudomonadati</taxon>
        <taxon>Pseudomonadota</taxon>
        <taxon>Alphaproteobacteria</taxon>
        <taxon>Sphingomonadales</taxon>
        <taxon>Sphingomonadaceae</taxon>
        <taxon>Sphingomonas</taxon>
    </lineage>
</organism>
<dbReference type="InterPro" id="IPR025427">
    <property type="entry name" value="DUF4160"/>
</dbReference>
<gene>
    <name evidence="1" type="ORF">EAH84_12900</name>
</gene>
<proteinExistence type="predicted"/>